<keyword evidence="3" id="KW-1185">Reference proteome</keyword>
<dbReference type="InterPro" id="IPR043714">
    <property type="entry name" value="DUF5655"/>
</dbReference>
<evidence type="ECO:0000313" key="2">
    <source>
        <dbReference type="EMBL" id="SNY38994.1"/>
    </source>
</evidence>
<dbReference type="Gene3D" id="3.40.1350.10">
    <property type="match status" value="1"/>
</dbReference>
<dbReference type="RefSeq" id="WP_097018848.1">
    <property type="nucleotide sequence ID" value="NZ_OBDZ01000024.1"/>
</dbReference>
<sequence>MSFNIYKIQEGQATQLKRATVSLEKELQNLIEANLEEIFGIEFLASEFSTGERHGVRMDTLGIDENNSPVILEYKRNKSQNIINQALFYLDWLMDHQGDFELLVRDKLGKKIEIDWSSPRVLCIAETFNKYDTYAVAQMGRPIELIQYQLFEEDLLNINILTSNEEVDYSAPKKSTEERIEKSYCLDDHKAKGTELTIDLFEELQEFILLLGDDITVSYRKFYIAYRTIRNFACLEIHKKHLLIYLSLNPIEVDLADERLRDVSDIGHYGTGNLEVRVESVEDIDVARDLIEKSYRFIL</sequence>
<name>A0A285HTF6_9FIRM</name>
<dbReference type="Pfam" id="PF18899">
    <property type="entry name" value="DUF5655"/>
    <property type="match status" value="1"/>
</dbReference>
<proteinExistence type="predicted"/>
<dbReference type="EMBL" id="OBDZ01000024">
    <property type="protein sequence ID" value="SNY38994.1"/>
    <property type="molecule type" value="Genomic_DNA"/>
</dbReference>
<dbReference type="AlphaFoldDB" id="A0A285HTF6"/>
<organism evidence="2 3">
    <name type="scientific">Orenia metallireducens</name>
    <dbReference type="NCBI Taxonomy" id="1413210"/>
    <lineage>
        <taxon>Bacteria</taxon>
        <taxon>Bacillati</taxon>
        <taxon>Bacillota</taxon>
        <taxon>Clostridia</taxon>
        <taxon>Halanaerobiales</taxon>
        <taxon>Halobacteroidaceae</taxon>
        <taxon>Orenia</taxon>
    </lineage>
</organism>
<protein>
    <submittedName>
        <fullName evidence="2">Predicted transport protein</fullName>
    </submittedName>
</protein>
<dbReference type="GO" id="GO:0003676">
    <property type="term" value="F:nucleic acid binding"/>
    <property type="evidence" value="ECO:0007669"/>
    <property type="project" value="InterPro"/>
</dbReference>
<dbReference type="Proteomes" id="UP000219573">
    <property type="component" value="Unassembled WGS sequence"/>
</dbReference>
<evidence type="ECO:0000259" key="1">
    <source>
        <dbReference type="Pfam" id="PF18899"/>
    </source>
</evidence>
<gene>
    <name evidence="2" type="ORF">SAMN06265827_12450</name>
</gene>
<dbReference type="InterPro" id="IPR011856">
    <property type="entry name" value="tRNA_endonuc-like_dom_sf"/>
</dbReference>
<evidence type="ECO:0000313" key="3">
    <source>
        <dbReference type="Proteomes" id="UP000219573"/>
    </source>
</evidence>
<feature type="domain" description="DUF5655" evidence="1">
    <location>
        <begin position="190"/>
        <end position="297"/>
    </location>
</feature>
<accession>A0A285HTF6</accession>
<reference evidence="3" key="1">
    <citation type="submission" date="2017-09" db="EMBL/GenBank/DDBJ databases">
        <authorList>
            <person name="Varghese N."/>
            <person name="Submissions S."/>
        </authorList>
    </citation>
    <scope>NUCLEOTIDE SEQUENCE [LARGE SCALE GENOMIC DNA]</scope>
    <source>
        <strain evidence="3">MSL47</strain>
    </source>
</reference>
<dbReference type="OrthoDB" id="9798761at2"/>